<dbReference type="InterPro" id="IPR000623">
    <property type="entry name" value="Shikimate_kinase/TSH1"/>
</dbReference>
<keyword evidence="11" id="KW-0460">Magnesium</keyword>
<keyword evidence="7 11" id="KW-0418">Kinase</keyword>
<dbReference type="Gene3D" id="3.40.50.300">
    <property type="entry name" value="P-loop containing nucleotide triphosphate hydrolases"/>
    <property type="match status" value="1"/>
</dbReference>
<keyword evidence="9 11" id="KW-0057">Aromatic amino acid biosynthesis</keyword>
<keyword evidence="13" id="KW-1185">Reference proteome</keyword>
<evidence type="ECO:0000313" key="12">
    <source>
        <dbReference type="EMBL" id="OOZ42373.1"/>
    </source>
</evidence>
<evidence type="ECO:0000256" key="3">
    <source>
        <dbReference type="ARBA" id="ARBA00012154"/>
    </source>
</evidence>
<reference evidence="12 13" key="1">
    <citation type="submission" date="2016-11" db="EMBL/GenBank/DDBJ databases">
        <title>Mixed transmission modes and dynamic genome evolution in an obligate animal-bacterial symbiosis.</title>
        <authorList>
            <person name="Russell S.L."/>
            <person name="Corbett-Detig R.B."/>
            <person name="Cavanaugh C.M."/>
        </authorList>
    </citation>
    <scope>NUCLEOTIDE SEQUENCE [LARGE SCALE GENOMIC DNA]</scope>
    <source>
        <strain evidence="12">Sveles-Q1</strain>
    </source>
</reference>
<keyword evidence="11" id="KW-0479">Metal-binding</keyword>
<organism evidence="12 13">
    <name type="scientific">Solemya pervernicosa gill symbiont</name>
    <dbReference type="NCBI Taxonomy" id="642797"/>
    <lineage>
        <taxon>Bacteria</taxon>
        <taxon>Pseudomonadati</taxon>
        <taxon>Pseudomonadota</taxon>
        <taxon>Gammaproteobacteria</taxon>
        <taxon>sulfur-oxidizing symbionts</taxon>
    </lineage>
</organism>
<feature type="binding site" evidence="11">
    <location>
        <position position="60"/>
    </location>
    <ligand>
        <name>substrate</name>
    </ligand>
</feature>
<dbReference type="EC" id="2.7.1.71" evidence="3 11"/>
<dbReference type="InterPro" id="IPR023000">
    <property type="entry name" value="Shikimate_kinase_CS"/>
</dbReference>
<dbReference type="Proteomes" id="UP000191110">
    <property type="component" value="Unassembled WGS sequence"/>
</dbReference>
<comment type="cofactor">
    <cofactor evidence="11">
        <name>Mg(2+)</name>
        <dbReference type="ChEBI" id="CHEBI:18420"/>
    </cofactor>
    <text evidence="11">Binds 1 Mg(2+) ion per subunit.</text>
</comment>
<accession>A0A1T2LB95</accession>
<feature type="binding site" evidence="11">
    <location>
        <begin position="14"/>
        <end position="19"/>
    </location>
    <ligand>
        <name>ATP</name>
        <dbReference type="ChEBI" id="CHEBI:30616"/>
    </ligand>
</feature>
<dbReference type="GO" id="GO:0009073">
    <property type="term" value="P:aromatic amino acid family biosynthetic process"/>
    <property type="evidence" value="ECO:0007669"/>
    <property type="project" value="UniProtKB-KW"/>
</dbReference>
<evidence type="ECO:0000256" key="4">
    <source>
        <dbReference type="ARBA" id="ARBA00022605"/>
    </source>
</evidence>
<feature type="binding site" evidence="11">
    <location>
        <position position="36"/>
    </location>
    <ligand>
        <name>substrate</name>
    </ligand>
</feature>
<gene>
    <name evidence="11 12" type="primary">aroK</name>
    <name evidence="12" type="ORF">BOW53_00135</name>
</gene>
<dbReference type="GO" id="GO:0005524">
    <property type="term" value="F:ATP binding"/>
    <property type="evidence" value="ECO:0007669"/>
    <property type="project" value="UniProtKB-UniRule"/>
</dbReference>
<evidence type="ECO:0000256" key="1">
    <source>
        <dbReference type="ARBA" id="ARBA00004842"/>
    </source>
</evidence>
<evidence type="ECO:0000256" key="9">
    <source>
        <dbReference type="ARBA" id="ARBA00023141"/>
    </source>
</evidence>
<dbReference type="AlphaFoldDB" id="A0A1T2LB95"/>
<dbReference type="OrthoDB" id="9800332at2"/>
<evidence type="ECO:0000256" key="11">
    <source>
        <dbReference type="HAMAP-Rule" id="MF_00109"/>
    </source>
</evidence>
<evidence type="ECO:0000313" key="13">
    <source>
        <dbReference type="Proteomes" id="UP000191110"/>
    </source>
</evidence>
<evidence type="ECO:0000256" key="5">
    <source>
        <dbReference type="ARBA" id="ARBA00022679"/>
    </source>
</evidence>
<dbReference type="UniPathway" id="UPA00053">
    <property type="reaction ID" value="UER00088"/>
</dbReference>
<comment type="function">
    <text evidence="11">Catalyzes the specific phosphorylation of the 3-hydroxyl group of shikimic acid using ATP as a cosubstrate.</text>
</comment>
<comment type="subcellular location">
    <subcellularLocation>
        <location evidence="11">Cytoplasm</location>
    </subcellularLocation>
</comment>
<comment type="subunit">
    <text evidence="11">Monomer.</text>
</comment>
<dbReference type="EMBL" id="MPRL01000001">
    <property type="protein sequence ID" value="OOZ42373.1"/>
    <property type="molecule type" value="Genomic_DNA"/>
</dbReference>
<dbReference type="InterPro" id="IPR027417">
    <property type="entry name" value="P-loop_NTPase"/>
</dbReference>
<comment type="pathway">
    <text evidence="1 11">Metabolic intermediate biosynthesis; chorismate biosynthesis; chorismate from D-erythrose 4-phosphate and phosphoenolpyruvate: step 5/7.</text>
</comment>
<dbReference type="PANTHER" id="PTHR21087:SF16">
    <property type="entry name" value="SHIKIMATE KINASE 1, CHLOROPLASTIC"/>
    <property type="match status" value="1"/>
</dbReference>
<feature type="binding site" evidence="11">
    <location>
        <position position="139"/>
    </location>
    <ligand>
        <name>substrate</name>
    </ligand>
</feature>
<feature type="binding site" evidence="11">
    <location>
        <position position="18"/>
    </location>
    <ligand>
        <name>Mg(2+)</name>
        <dbReference type="ChEBI" id="CHEBI:18420"/>
    </ligand>
</feature>
<dbReference type="GO" id="GO:0008652">
    <property type="term" value="P:amino acid biosynthetic process"/>
    <property type="evidence" value="ECO:0007669"/>
    <property type="project" value="UniProtKB-KW"/>
</dbReference>
<name>A0A1T2LB95_9GAMM</name>
<dbReference type="PRINTS" id="PR01100">
    <property type="entry name" value="SHIKIMTKNASE"/>
</dbReference>
<evidence type="ECO:0000256" key="10">
    <source>
        <dbReference type="ARBA" id="ARBA00048567"/>
    </source>
</evidence>
<evidence type="ECO:0000256" key="8">
    <source>
        <dbReference type="ARBA" id="ARBA00022840"/>
    </source>
</evidence>
<keyword evidence="6 11" id="KW-0547">Nucleotide-binding</keyword>
<evidence type="ECO:0000256" key="6">
    <source>
        <dbReference type="ARBA" id="ARBA00022741"/>
    </source>
</evidence>
<keyword evidence="5 11" id="KW-0808">Transferase</keyword>
<dbReference type="GO" id="GO:0000287">
    <property type="term" value="F:magnesium ion binding"/>
    <property type="evidence" value="ECO:0007669"/>
    <property type="project" value="UniProtKB-UniRule"/>
</dbReference>
<dbReference type="GO" id="GO:0004765">
    <property type="term" value="F:shikimate kinase activity"/>
    <property type="evidence" value="ECO:0007669"/>
    <property type="project" value="UniProtKB-UniRule"/>
</dbReference>
<protein>
    <recommendedName>
        <fullName evidence="3 11">Shikimate kinase</fullName>
        <shortName evidence="11">SK</shortName>
        <ecNumber evidence="3 11">2.7.1.71</ecNumber>
    </recommendedName>
</protein>
<dbReference type="InterPro" id="IPR031322">
    <property type="entry name" value="Shikimate/glucono_kinase"/>
</dbReference>
<keyword evidence="4 11" id="KW-0028">Amino-acid biosynthesis</keyword>
<dbReference type="GO" id="GO:0005829">
    <property type="term" value="C:cytosol"/>
    <property type="evidence" value="ECO:0007669"/>
    <property type="project" value="TreeGrafter"/>
</dbReference>
<comment type="catalytic activity">
    <reaction evidence="10 11">
        <text>shikimate + ATP = 3-phosphoshikimate + ADP + H(+)</text>
        <dbReference type="Rhea" id="RHEA:13121"/>
        <dbReference type="ChEBI" id="CHEBI:15378"/>
        <dbReference type="ChEBI" id="CHEBI:30616"/>
        <dbReference type="ChEBI" id="CHEBI:36208"/>
        <dbReference type="ChEBI" id="CHEBI:145989"/>
        <dbReference type="ChEBI" id="CHEBI:456216"/>
        <dbReference type="EC" id="2.7.1.71"/>
    </reaction>
</comment>
<evidence type="ECO:0000256" key="7">
    <source>
        <dbReference type="ARBA" id="ARBA00022777"/>
    </source>
</evidence>
<keyword evidence="11" id="KW-0963">Cytoplasm</keyword>
<dbReference type="NCBIfam" id="NF003456">
    <property type="entry name" value="PRK05057.1"/>
    <property type="match status" value="1"/>
</dbReference>
<proteinExistence type="inferred from homology"/>
<feature type="binding site" evidence="11">
    <location>
        <position position="82"/>
    </location>
    <ligand>
        <name>substrate</name>
    </ligand>
</feature>
<comment type="similarity">
    <text evidence="2 11">Belongs to the shikimate kinase family.</text>
</comment>
<dbReference type="GO" id="GO:0009423">
    <property type="term" value="P:chorismate biosynthetic process"/>
    <property type="evidence" value="ECO:0007669"/>
    <property type="project" value="UniProtKB-UniRule"/>
</dbReference>
<dbReference type="PROSITE" id="PS01128">
    <property type="entry name" value="SHIKIMATE_KINASE"/>
    <property type="match status" value="1"/>
</dbReference>
<dbReference type="PANTHER" id="PTHR21087">
    <property type="entry name" value="SHIKIMATE KINASE"/>
    <property type="match status" value="1"/>
</dbReference>
<dbReference type="SUPFAM" id="SSF52540">
    <property type="entry name" value="P-loop containing nucleoside triphosphate hydrolases"/>
    <property type="match status" value="1"/>
</dbReference>
<dbReference type="CDD" id="cd00464">
    <property type="entry name" value="SK"/>
    <property type="match status" value="1"/>
</dbReference>
<comment type="caution">
    <text evidence="12">The sequence shown here is derived from an EMBL/GenBank/DDBJ whole genome shotgun (WGS) entry which is preliminary data.</text>
</comment>
<comment type="caution">
    <text evidence="11">Lacks conserved residue(s) required for the propagation of feature annotation.</text>
</comment>
<dbReference type="HAMAP" id="MF_00109">
    <property type="entry name" value="Shikimate_kinase"/>
    <property type="match status" value="1"/>
</dbReference>
<dbReference type="Pfam" id="PF01202">
    <property type="entry name" value="SKI"/>
    <property type="match status" value="1"/>
</dbReference>
<sequence length="175" mass="19517">MGITFNTYLVGPMGAGKSTIGKQLSKSLNVEFLDSDNEIIKRTGADIPLIFELEGEAGFRKRESAVIADLTDKCPILMATGGGAVLSPENRENLRNTGFVIYLKTSVNQQLRRTSRDKNRPLLQTEDPRKKLEELMATRDPLYREVADLIIETDGKHVKNVVKAIISELPEAFQR</sequence>
<keyword evidence="8 11" id="KW-0067">ATP-binding</keyword>
<feature type="binding site" evidence="11">
    <location>
        <position position="120"/>
    </location>
    <ligand>
        <name>ATP</name>
        <dbReference type="ChEBI" id="CHEBI:30616"/>
    </ligand>
</feature>
<evidence type="ECO:0000256" key="2">
    <source>
        <dbReference type="ARBA" id="ARBA00006997"/>
    </source>
</evidence>